<evidence type="ECO:0000256" key="1">
    <source>
        <dbReference type="ARBA" id="ARBA00022837"/>
    </source>
</evidence>
<dbReference type="GO" id="GO:0005509">
    <property type="term" value="F:calcium ion binding"/>
    <property type="evidence" value="ECO:0007669"/>
    <property type="project" value="InterPro"/>
</dbReference>
<reference evidence="3" key="1">
    <citation type="submission" date="2015-04" db="UniProtKB">
        <authorList>
            <consortium name="EnsemblPlants"/>
        </authorList>
    </citation>
    <scope>IDENTIFICATION</scope>
</reference>
<keyword evidence="1" id="KW-0106">Calcium</keyword>
<accession>A0A0E0KGQ6</accession>
<dbReference type="SUPFAM" id="SSF47473">
    <property type="entry name" value="EF-hand"/>
    <property type="match status" value="1"/>
</dbReference>
<dbReference type="InterPro" id="IPR018247">
    <property type="entry name" value="EF_Hand_1_Ca_BS"/>
</dbReference>
<evidence type="ECO:0000313" key="3">
    <source>
        <dbReference type="EnsemblPlants" id="OPUNC03G24910.1"/>
    </source>
</evidence>
<proteinExistence type="predicted"/>
<reference evidence="3" key="2">
    <citation type="submission" date="2018-05" db="EMBL/GenBank/DDBJ databases">
        <title>OpunRS2 (Oryza punctata Reference Sequence Version 2).</title>
        <authorList>
            <person name="Zhang J."/>
            <person name="Kudrna D."/>
            <person name="Lee S."/>
            <person name="Talag J."/>
            <person name="Welchert J."/>
            <person name="Wing R.A."/>
        </authorList>
    </citation>
    <scope>NUCLEOTIDE SEQUENCE [LARGE SCALE GENOMIC DNA]</scope>
</reference>
<dbReference type="InterPro" id="IPR011992">
    <property type="entry name" value="EF-hand-dom_pair"/>
</dbReference>
<dbReference type="EnsemblPlants" id="OPUNC03G24910.1">
    <property type="protein sequence ID" value="OPUNC03G24910.1"/>
    <property type="gene ID" value="OPUNC03G24910"/>
</dbReference>
<dbReference type="Proteomes" id="UP000026962">
    <property type="component" value="Chromosome 3"/>
</dbReference>
<keyword evidence="4" id="KW-1185">Reference proteome</keyword>
<dbReference type="InterPro" id="IPR002048">
    <property type="entry name" value="EF_hand_dom"/>
</dbReference>
<evidence type="ECO:0000313" key="4">
    <source>
        <dbReference type="Proteomes" id="UP000026962"/>
    </source>
</evidence>
<dbReference type="STRING" id="4537.A0A0E0KGQ6"/>
<name>A0A0E0KGQ6_ORYPU</name>
<dbReference type="PROSITE" id="PS00018">
    <property type="entry name" value="EF_HAND_1"/>
    <property type="match status" value="1"/>
</dbReference>
<dbReference type="Gene3D" id="1.10.238.10">
    <property type="entry name" value="EF-hand"/>
    <property type="match status" value="1"/>
</dbReference>
<dbReference type="Pfam" id="PF00036">
    <property type="entry name" value="EF-hand_1"/>
    <property type="match status" value="1"/>
</dbReference>
<dbReference type="PROSITE" id="PS50222">
    <property type="entry name" value="EF_HAND_2"/>
    <property type="match status" value="1"/>
</dbReference>
<protein>
    <recommendedName>
        <fullName evidence="2">EF-hand domain-containing protein</fullName>
    </recommendedName>
</protein>
<dbReference type="HOGENOM" id="CLU_2926696_0_0_1"/>
<dbReference type="AlphaFoldDB" id="A0A0E0KGQ6"/>
<feature type="domain" description="EF-hand" evidence="2">
    <location>
        <begin position="30"/>
        <end position="61"/>
    </location>
</feature>
<evidence type="ECO:0000259" key="2">
    <source>
        <dbReference type="PROSITE" id="PS50222"/>
    </source>
</evidence>
<organism evidence="3">
    <name type="scientific">Oryza punctata</name>
    <name type="common">Red rice</name>
    <dbReference type="NCBI Taxonomy" id="4537"/>
    <lineage>
        <taxon>Eukaryota</taxon>
        <taxon>Viridiplantae</taxon>
        <taxon>Streptophyta</taxon>
        <taxon>Embryophyta</taxon>
        <taxon>Tracheophyta</taxon>
        <taxon>Spermatophyta</taxon>
        <taxon>Magnoliopsida</taxon>
        <taxon>Liliopsida</taxon>
        <taxon>Poales</taxon>
        <taxon>Poaceae</taxon>
        <taxon>BOP clade</taxon>
        <taxon>Oryzoideae</taxon>
        <taxon>Oryzeae</taxon>
        <taxon>Oryzinae</taxon>
        <taxon>Oryza</taxon>
    </lineage>
</organism>
<dbReference type="Gramene" id="OPUNC03G24910.1">
    <property type="protein sequence ID" value="OPUNC03G24910.1"/>
    <property type="gene ID" value="OPUNC03G24910"/>
</dbReference>
<sequence>MMNEFKYVSLKSRFNHHQGAWNHDSYSGDPTEAELQDIISKMDTNGSGNIDFHEFLGLIAR</sequence>